<keyword evidence="2" id="KW-1185">Reference proteome</keyword>
<dbReference type="PaxDb" id="4113-PGSC0003DMT400082729"/>
<evidence type="ECO:0000313" key="2">
    <source>
        <dbReference type="Proteomes" id="UP000011115"/>
    </source>
</evidence>
<organism evidence="1 2">
    <name type="scientific">Solanum tuberosum</name>
    <name type="common">Potato</name>
    <dbReference type="NCBI Taxonomy" id="4113"/>
    <lineage>
        <taxon>Eukaryota</taxon>
        <taxon>Viridiplantae</taxon>
        <taxon>Streptophyta</taxon>
        <taxon>Embryophyta</taxon>
        <taxon>Tracheophyta</taxon>
        <taxon>Spermatophyta</taxon>
        <taxon>Magnoliopsida</taxon>
        <taxon>eudicotyledons</taxon>
        <taxon>Gunneridae</taxon>
        <taxon>Pentapetalae</taxon>
        <taxon>asterids</taxon>
        <taxon>lamiids</taxon>
        <taxon>Solanales</taxon>
        <taxon>Solanaceae</taxon>
        <taxon>Solanoideae</taxon>
        <taxon>Solaneae</taxon>
        <taxon>Solanum</taxon>
    </lineage>
</organism>
<protein>
    <submittedName>
        <fullName evidence="1">Uncharacterized protein</fullName>
    </submittedName>
</protein>
<proteinExistence type="predicted"/>
<reference evidence="1" key="2">
    <citation type="submission" date="2015-06" db="UniProtKB">
        <authorList>
            <consortium name="EnsemblPlants"/>
        </authorList>
    </citation>
    <scope>IDENTIFICATION</scope>
    <source>
        <strain evidence="1">DM1-3 516 R44</strain>
    </source>
</reference>
<accession>M1D661</accession>
<dbReference type="HOGENOM" id="CLU_1848647_0_0_1"/>
<name>M1D661_SOLTU</name>
<dbReference type="Gramene" id="PGSC0003DMT400082729">
    <property type="protein sequence ID" value="PGSC0003DMT400082729"/>
    <property type="gene ID" value="PGSC0003DMG400032786"/>
</dbReference>
<reference evidence="2" key="1">
    <citation type="journal article" date="2011" name="Nature">
        <title>Genome sequence and analysis of the tuber crop potato.</title>
        <authorList>
            <consortium name="The Potato Genome Sequencing Consortium"/>
        </authorList>
    </citation>
    <scope>NUCLEOTIDE SEQUENCE [LARGE SCALE GENOMIC DNA]</scope>
    <source>
        <strain evidence="2">cv. DM1-3 516 R44</strain>
    </source>
</reference>
<sequence length="139" mass="16174">MVRGHKLYFIELIGLNGVQPYAPLRALRQFGQVEMIPLRSHMGHYGYDFGPEAPQVDTILQRWEGVRTIDIREDRPYCTPEYYVWILENAEHRDLSEGGLPGFGDEMERIWARNLLNNDYDVTPEMMEQIAPNIGDHPD</sequence>
<dbReference type="AlphaFoldDB" id="M1D661"/>
<dbReference type="EnsemblPlants" id="PGSC0003DMT400082729">
    <property type="protein sequence ID" value="PGSC0003DMT400082729"/>
    <property type="gene ID" value="PGSC0003DMG400032786"/>
</dbReference>
<evidence type="ECO:0000313" key="1">
    <source>
        <dbReference type="EnsemblPlants" id="PGSC0003DMT400082729"/>
    </source>
</evidence>
<dbReference type="Proteomes" id="UP000011115">
    <property type="component" value="Unassembled WGS sequence"/>
</dbReference>
<dbReference type="InParanoid" id="M1D661"/>